<evidence type="ECO:0000259" key="3">
    <source>
        <dbReference type="PROSITE" id="PS50072"/>
    </source>
</evidence>
<dbReference type="InterPro" id="IPR044666">
    <property type="entry name" value="Cyclophilin_A-like"/>
</dbReference>
<dbReference type="EMBL" id="CP011112">
    <property type="protein sequence ID" value="AKU18964.1"/>
    <property type="molecule type" value="Genomic_DNA"/>
</dbReference>
<dbReference type="InterPro" id="IPR029000">
    <property type="entry name" value="Cyclophilin-like_dom_sf"/>
</dbReference>
<evidence type="ECO:0000256" key="1">
    <source>
        <dbReference type="ARBA" id="ARBA00002388"/>
    </source>
</evidence>
<dbReference type="STRING" id="571913.VV02_15235"/>
<evidence type="ECO:0000313" key="4">
    <source>
        <dbReference type="EMBL" id="AKU18964.1"/>
    </source>
</evidence>
<accession>A0A0K1JQG6</accession>
<evidence type="ECO:0000256" key="2">
    <source>
        <dbReference type="SAM" id="MobiDB-lite"/>
    </source>
</evidence>
<proteinExistence type="predicted"/>
<dbReference type="InterPro" id="IPR002130">
    <property type="entry name" value="Cyclophilin-type_PPIase_dom"/>
</dbReference>
<dbReference type="PANTHER" id="PTHR45625">
    <property type="entry name" value="PEPTIDYL-PROLYL CIS-TRANS ISOMERASE-RELATED"/>
    <property type="match status" value="1"/>
</dbReference>
<dbReference type="Proteomes" id="UP000066480">
    <property type="component" value="Chromosome"/>
</dbReference>
<dbReference type="PROSITE" id="PS50072">
    <property type="entry name" value="CSA_PPIASE_2"/>
    <property type="match status" value="1"/>
</dbReference>
<name>A0A0K1JQG6_9MICO</name>
<keyword evidence="4" id="KW-0413">Isomerase</keyword>
<keyword evidence="5" id="KW-1185">Reference proteome</keyword>
<dbReference type="OrthoDB" id="5507614at2"/>
<reference evidence="4 5" key="1">
    <citation type="submission" date="2015-03" db="EMBL/GenBank/DDBJ databases">
        <title>Luteipulveratus halotolerans sp. nov., a novel actinobacterium (Dermacoccaceae) from Sarawak, Malaysia.</title>
        <authorList>
            <person name="Juboi H."/>
            <person name="Basik A."/>
            <person name="Shamsul S.S."/>
            <person name="Arnold P."/>
            <person name="Schmitt E.K."/>
            <person name="Sanglier J.-J."/>
            <person name="Yeo T."/>
        </authorList>
    </citation>
    <scope>NUCLEOTIDE SEQUENCE [LARGE SCALE GENOMIC DNA]</scope>
    <source>
        <strain evidence="4 5">MN07-A0370</strain>
    </source>
</reference>
<feature type="region of interest" description="Disordered" evidence="2">
    <location>
        <begin position="39"/>
        <end position="58"/>
    </location>
</feature>
<dbReference type="AlphaFoldDB" id="A0A0K1JQG6"/>
<dbReference type="PANTHER" id="PTHR45625:SF3">
    <property type="entry name" value="PEPTIDYL-PROLYL CIS-TRANS ISOMERASE B-RELATED"/>
    <property type="match status" value="1"/>
</dbReference>
<dbReference type="KEGG" id="lmoi:VV02_15235"/>
<dbReference type="PATRIC" id="fig|571913.6.peg.3093"/>
<dbReference type="CDD" id="cd00317">
    <property type="entry name" value="cyclophilin"/>
    <property type="match status" value="1"/>
</dbReference>
<protein>
    <submittedName>
        <fullName evidence="4">Peptidylprolyl isomerase</fullName>
    </submittedName>
</protein>
<gene>
    <name evidence="4" type="ORF">VV02_15235</name>
</gene>
<dbReference type="GO" id="GO:0003755">
    <property type="term" value="F:peptidyl-prolyl cis-trans isomerase activity"/>
    <property type="evidence" value="ECO:0007669"/>
    <property type="project" value="InterPro"/>
</dbReference>
<comment type="function">
    <text evidence="1">PPIases accelerate the folding of proteins. It catalyzes the cis-trans isomerization of proline imidic peptide bonds in oligopeptides.</text>
</comment>
<dbReference type="SUPFAM" id="SSF50891">
    <property type="entry name" value="Cyclophilin-like"/>
    <property type="match status" value="1"/>
</dbReference>
<organism evidence="4 5">
    <name type="scientific">Luteipulveratus mongoliensis</name>
    <dbReference type="NCBI Taxonomy" id="571913"/>
    <lineage>
        <taxon>Bacteria</taxon>
        <taxon>Bacillati</taxon>
        <taxon>Actinomycetota</taxon>
        <taxon>Actinomycetes</taxon>
        <taxon>Micrococcales</taxon>
        <taxon>Dermacoccaceae</taxon>
        <taxon>Luteipulveratus</taxon>
    </lineage>
</organism>
<evidence type="ECO:0000313" key="5">
    <source>
        <dbReference type="Proteomes" id="UP000066480"/>
    </source>
</evidence>
<dbReference type="Pfam" id="PF00160">
    <property type="entry name" value="Pro_isomerase"/>
    <property type="match status" value="1"/>
</dbReference>
<sequence length="227" mass="23117">MALALTLTACGDDSTGSSTSSPAATNAVALVPKAGACAKPPSAPTSAQTFEKAPDKSRAAGKTFTGTIHTNCGDIVVDLYGDKAPQTVASFMQLAEKAYWKDSPCHRLTTSGIYVLQCGSPMGTPNGNPGYGYGVENAPEDSAYPGGTLAMARTSDPNSNGGQFFIVYDDTVIDDPTGVGYSIFGRVTKGMDIVAKIAKAGVDGGGQEGPPAQPISILSVAVTEKKA</sequence>
<feature type="domain" description="PPIase cyclophilin-type" evidence="3">
    <location>
        <begin position="73"/>
        <end position="222"/>
    </location>
</feature>
<dbReference type="Gene3D" id="2.40.100.10">
    <property type="entry name" value="Cyclophilin-like"/>
    <property type="match status" value="1"/>
</dbReference>